<dbReference type="GO" id="GO:0016887">
    <property type="term" value="F:ATP hydrolysis activity"/>
    <property type="evidence" value="ECO:0007669"/>
    <property type="project" value="InterPro"/>
</dbReference>
<dbReference type="InterPro" id="IPR020575">
    <property type="entry name" value="Hsp90_N"/>
</dbReference>
<keyword evidence="7" id="KW-1185">Reference proteome</keyword>
<dbReference type="PRINTS" id="PR00775">
    <property type="entry name" value="HEATSHOCK90"/>
</dbReference>
<dbReference type="Pfam" id="PF24391">
    <property type="entry name" value="HD-CE"/>
    <property type="match status" value="1"/>
</dbReference>
<sequence>MDDWRGETKDRLSKSTLYNNLKEKCESDPSGSLVLALIDDATYFAYQRTKTILRHMGEFTLHDGDHLFRVLHLMERLLSNNIQMLSTPELMLLILGAFFHDIGMAPDERDVLAWKRIWDEKPEFNNEREELEYKKFTKFANGRPSTLEKIEEYANNGNLTQAQLSRDYLITDYIRITHAVRAKEIIQEHWAGKIKYRDIDLTLEFAELCFSHNDDATSLLALDVNLLCSPEESACLPLIGVILRIADILDFDAKRTPSILFSHLFVRNPISISEWNKHRSIQAWTISDKLIQFQAKCEHPAIESAIHTFCSYINKELIECNHILSKIKPELNTIKREINFNLPLTVDKSKIQTKHNLSGKPIYNYKETQFSLSKTQVIDLLMGTKLYGNPEVALRELLQNSIDACKLRKAMEDSWNNPYNPEINIRYYKRDSDDILEIEDNGIGMDQYIIDKYYSKIGSSFYKSADFYDLRIQSNANFHPTSRFGIGILSCFMVADSFEVETRKLYEQHSSSDPLNIVIEGQESIFWIREGIRKFPGTITKLTLRKSNNPWERMKEADFIDSVKRVLPNPPFKVNIQSGSESESIDETSFSLVTAESLRDYSWGEHENVKQYNVDLNLPEKGISGTAIIAILEDKNVPVEEIQLTKKNIDIEGESHDLTKSIQILENEIMQISTSISIDDDGKIETSNSHGVIARSKSRISLHGIDIPTNLFPEPWRLLTNQAKIAWPFPLLLVIDINGKGDLDLNSARNQILSGDKWKEFETALATLVCSGLKQQIDPNTWDILKDILLSKSAENSNFRIGLEAV</sequence>
<evidence type="ECO:0000256" key="2">
    <source>
        <dbReference type="ARBA" id="ARBA00022741"/>
    </source>
</evidence>
<dbReference type="GO" id="GO:0140662">
    <property type="term" value="F:ATP-dependent protein folding chaperone"/>
    <property type="evidence" value="ECO:0007669"/>
    <property type="project" value="InterPro"/>
</dbReference>
<dbReference type="AlphaFoldDB" id="A0A4R9KFK5"/>
<gene>
    <name evidence="6" type="ORF">EHQ64_00045</name>
</gene>
<dbReference type="SUPFAM" id="SSF55874">
    <property type="entry name" value="ATPase domain of HSP90 chaperone/DNA topoisomerase II/histidine kinase"/>
    <property type="match status" value="1"/>
</dbReference>
<dbReference type="OrthoDB" id="9802640at2"/>
<evidence type="ECO:0000256" key="3">
    <source>
        <dbReference type="ARBA" id="ARBA00022840"/>
    </source>
</evidence>
<dbReference type="Gene3D" id="3.30.565.10">
    <property type="entry name" value="Histidine kinase-like ATPase, C-terminal domain"/>
    <property type="match status" value="1"/>
</dbReference>
<dbReference type="SUPFAM" id="SSF109604">
    <property type="entry name" value="HD-domain/PDEase-like"/>
    <property type="match status" value="1"/>
</dbReference>
<dbReference type="InterPro" id="IPR001404">
    <property type="entry name" value="Hsp90_fam"/>
</dbReference>
<accession>A0A4R9KFK5</accession>
<dbReference type="InterPro" id="IPR036890">
    <property type="entry name" value="HATPase_C_sf"/>
</dbReference>
<feature type="domain" description="HD/PDEase" evidence="5">
    <location>
        <begin position="59"/>
        <end position="261"/>
    </location>
</feature>
<reference evidence="6" key="1">
    <citation type="journal article" date="2019" name="PLoS Negl. Trop. Dis.">
        <title>Revisiting the worldwide diversity of Leptospira species in the environment.</title>
        <authorList>
            <person name="Vincent A.T."/>
            <person name="Schiettekatte O."/>
            <person name="Bourhy P."/>
            <person name="Veyrier F.J."/>
            <person name="Picardeau M."/>
        </authorList>
    </citation>
    <scope>NUCLEOTIDE SEQUENCE [LARGE SCALE GENOMIC DNA]</scope>
    <source>
        <strain evidence="6">201702455</strain>
    </source>
</reference>
<dbReference type="GO" id="GO:0051082">
    <property type="term" value="F:unfolded protein binding"/>
    <property type="evidence" value="ECO:0007669"/>
    <property type="project" value="InterPro"/>
</dbReference>
<dbReference type="SMART" id="SM00471">
    <property type="entry name" value="HDc"/>
    <property type="match status" value="1"/>
</dbReference>
<keyword evidence="6" id="KW-0378">Hydrolase</keyword>
<dbReference type="Proteomes" id="UP000297762">
    <property type="component" value="Unassembled WGS sequence"/>
</dbReference>
<dbReference type="InterPro" id="IPR003607">
    <property type="entry name" value="HD/PDEase_dom"/>
</dbReference>
<name>A0A4R9KFK5_9LEPT</name>
<dbReference type="InterPro" id="IPR056471">
    <property type="entry name" value="HD-CE"/>
</dbReference>
<organism evidence="6 7">
    <name type="scientific">Leptospira sarikeiensis</name>
    <dbReference type="NCBI Taxonomy" id="2484943"/>
    <lineage>
        <taxon>Bacteria</taxon>
        <taxon>Pseudomonadati</taxon>
        <taxon>Spirochaetota</taxon>
        <taxon>Spirochaetia</taxon>
        <taxon>Leptospirales</taxon>
        <taxon>Leptospiraceae</taxon>
        <taxon>Leptospira</taxon>
    </lineage>
</organism>
<dbReference type="EMBL" id="RQGF01000002">
    <property type="protein sequence ID" value="TGL65950.1"/>
    <property type="molecule type" value="Genomic_DNA"/>
</dbReference>
<dbReference type="GO" id="GO:0005524">
    <property type="term" value="F:ATP binding"/>
    <property type="evidence" value="ECO:0007669"/>
    <property type="project" value="UniProtKB-KW"/>
</dbReference>
<evidence type="ECO:0000256" key="4">
    <source>
        <dbReference type="ARBA" id="ARBA00023186"/>
    </source>
</evidence>
<dbReference type="Pfam" id="PF13589">
    <property type="entry name" value="HATPase_c_3"/>
    <property type="match status" value="1"/>
</dbReference>
<evidence type="ECO:0000313" key="6">
    <source>
        <dbReference type="EMBL" id="TGL65950.1"/>
    </source>
</evidence>
<dbReference type="RefSeq" id="WP_135647357.1">
    <property type="nucleotide sequence ID" value="NZ_RQGF01000002.1"/>
</dbReference>
<proteinExistence type="inferred from homology"/>
<keyword evidence="3" id="KW-0067">ATP-binding</keyword>
<evidence type="ECO:0000313" key="7">
    <source>
        <dbReference type="Proteomes" id="UP000297762"/>
    </source>
</evidence>
<keyword evidence="2" id="KW-0547">Nucleotide-binding</keyword>
<comment type="similarity">
    <text evidence="1">Belongs to the heat shock protein 90 family.</text>
</comment>
<comment type="caution">
    <text evidence="6">The sequence shown here is derived from an EMBL/GenBank/DDBJ whole genome shotgun (WGS) entry which is preliminary data.</text>
</comment>
<protein>
    <submittedName>
        <fullName evidence="6">Metal-dependent phosphohydrolase</fullName>
    </submittedName>
</protein>
<keyword evidence="4" id="KW-0143">Chaperone</keyword>
<evidence type="ECO:0000259" key="5">
    <source>
        <dbReference type="SMART" id="SM00471"/>
    </source>
</evidence>
<evidence type="ECO:0000256" key="1">
    <source>
        <dbReference type="ARBA" id="ARBA00008239"/>
    </source>
</evidence>
<dbReference type="PANTHER" id="PTHR11528">
    <property type="entry name" value="HEAT SHOCK PROTEIN 90 FAMILY MEMBER"/>
    <property type="match status" value="1"/>
</dbReference>